<name>A0ABW7YHM4_STRCE</name>
<organism evidence="1 2">
    <name type="scientific">Streptomyces cellulosae</name>
    <dbReference type="NCBI Taxonomy" id="1968"/>
    <lineage>
        <taxon>Bacteria</taxon>
        <taxon>Bacillati</taxon>
        <taxon>Actinomycetota</taxon>
        <taxon>Actinomycetes</taxon>
        <taxon>Kitasatosporales</taxon>
        <taxon>Streptomycetaceae</taxon>
        <taxon>Streptomyces</taxon>
    </lineage>
</organism>
<sequence>MHLRPRVPDVVLYGEDMLLEILTELRPTDGRSVHDGASGDCRSVRAVAALGGRW</sequence>
<protein>
    <submittedName>
        <fullName evidence="1">Uncharacterized protein</fullName>
    </submittedName>
</protein>
<dbReference type="RefSeq" id="WP_398661906.1">
    <property type="nucleotide sequence ID" value="NZ_JBITDC010000027.1"/>
</dbReference>
<accession>A0ABW7YHM4</accession>
<dbReference type="EMBL" id="JBITDC010000027">
    <property type="protein sequence ID" value="MFI5681317.1"/>
    <property type="molecule type" value="Genomic_DNA"/>
</dbReference>
<gene>
    <name evidence="1" type="ORF">ACIA8P_43075</name>
</gene>
<evidence type="ECO:0000313" key="1">
    <source>
        <dbReference type="EMBL" id="MFI5681317.1"/>
    </source>
</evidence>
<evidence type="ECO:0000313" key="2">
    <source>
        <dbReference type="Proteomes" id="UP001612415"/>
    </source>
</evidence>
<proteinExistence type="predicted"/>
<comment type="caution">
    <text evidence="1">The sequence shown here is derived from an EMBL/GenBank/DDBJ whole genome shotgun (WGS) entry which is preliminary data.</text>
</comment>
<dbReference type="Proteomes" id="UP001612415">
    <property type="component" value="Unassembled WGS sequence"/>
</dbReference>
<keyword evidence="2" id="KW-1185">Reference proteome</keyword>
<reference evidence="1 2" key="1">
    <citation type="submission" date="2024-10" db="EMBL/GenBank/DDBJ databases">
        <title>The Natural Products Discovery Center: Release of the First 8490 Sequenced Strains for Exploring Actinobacteria Biosynthetic Diversity.</title>
        <authorList>
            <person name="Kalkreuter E."/>
            <person name="Kautsar S.A."/>
            <person name="Yang D."/>
            <person name="Bader C.D."/>
            <person name="Teijaro C.N."/>
            <person name="Fluegel L."/>
            <person name="Davis C.M."/>
            <person name="Simpson J.R."/>
            <person name="Lauterbach L."/>
            <person name="Steele A.D."/>
            <person name="Gui C."/>
            <person name="Meng S."/>
            <person name="Li G."/>
            <person name="Viehrig K."/>
            <person name="Ye F."/>
            <person name="Su P."/>
            <person name="Kiefer A.F."/>
            <person name="Nichols A."/>
            <person name="Cepeda A.J."/>
            <person name="Yan W."/>
            <person name="Fan B."/>
            <person name="Jiang Y."/>
            <person name="Adhikari A."/>
            <person name="Zheng C.-J."/>
            <person name="Schuster L."/>
            <person name="Cowan T.M."/>
            <person name="Smanski M.J."/>
            <person name="Chevrette M.G."/>
            <person name="De Carvalho L.P.S."/>
            <person name="Shen B."/>
        </authorList>
    </citation>
    <scope>NUCLEOTIDE SEQUENCE [LARGE SCALE GENOMIC DNA]</scope>
    <source>
        <strain evidence="1 2">NPDC051599</strain>
    </source>
</reference>